<feature type="transmembrane region" description="Helical" evidence="1">
    <location>
        <begin position="48"/>
        <end position="70"/>
    </location>
</feature>
<sequence length="253" mass="26985">MSIRGTFRTLPGISREAAMPGWLFWGGVLTTPVAACLGAEYASLAGGLFGNVAANLVLLGPSLIITHVVVENWRRKRVTTAAVGQLERVSAALGETLDSVVEDLSTADPALRPALRRVAIPDRGLDLVLRASVMDHTSTILEDLANTEHGAAILIPKPRSLTLAGEVARLQIAIAGVQLTNSPAVETYFQQIIDAADSWDDRRGRTSAGHDLLEQAITLVNKMKELRRLLISGLPVDASSLSSGLRTDPSPDR</sequence>
<dbReference type="RefSeq" id="WP_189330570.1">
    <property type="nucleotide sequence ID" value="NZ_AP023356.1"/>
</dbReference>
<keyword evidence="1" id="KW-0812">Transmembrane</keyword>
<protein>
    <submittedName>
        <fullName evidence="2">Uncharacterized protein</fullName>
    </submittedName>
</protein>
<organism evidence="2 3">
    <name type="scientific">Actinoplanes ianthinogenes</name>
    <dbReference type="NCBI Taxonomy" id="122358"/>
    <lineage>
        <taxon>Bacteria</taxon>
        <taxon>Bacillati</taxon>
        <taxon>Actinomycetota</taxon>
        <taxon>Actinomycetes</taxon>
        <taxon>Micromonosporales</taxon>
        <taxon>Micromonosporaceae</taxon>
        <taxon>Actinoplanes</taxon>
    </lineage>
</organism>
<proteinExistence type="predicted"/>
<reference evidence="2 3" key="1">
    <citation type="submission" date="2020-08" db="EMBL/GenBank/DDBJ databases">
        <title>Whole genome shotgun sequence of Actinoplanes ianthinogenes NBRC 13996.</title>
        <authorList>
            <person name="Komaki H."/>
            <person name="Tamura T."/>
        </authorList>
    </citation>
    <scope>NUCLEOTIDE SEQUENCE [LARGE SCALE GENOMIC DNA]</scope>
    <source>
        <strain evidence="2 3">NBRC 13996</strain>
    </source>
</reference>
<dbReference type="EMBL" id="AP023356">
    <property type="protein sequence ID" value="BCJ48263.1"/>
    <property type="molecule type" value="Genomic_DNA"/>
</dbReference>
<dbReference type="Proteomes" id="UP000676967">
    <property type="component" value="Chromosome"/>
</dbReference>
<evidence type="ECO:0000313" key="3">
    <source>
        <dbReference type="Proteomes" id="UP000676967"/>
    </source>
</evidence>
<keyword evidence="1" id="KW-1133">Transmembrane helix</keyword>
<evidence type="ECO:0000256" key="1">
    <source>
        <dbReference type="SAM" id="Phobius"/>
    </source>
</evidence>
<keyword evidence="3" id="KW-1185">Reference proteome</keyword>
<gene>
    <name evidence="2" type="ORF">Aiant_89200</name>
</gene>
<keyword evidence="1" id="KW-0472">Membrane</keyword>
<name>A0ABM7M9B9_9ACTN</name>
<evidence type="ECO:0000313" key="2">
    <source>
        <dbReference type="EMBL" id="BCJ48263.1"/>
    </source>
</evidence>
<feature type="transmembrane region" description="Helical" evidence="1">
    <location>
        <begin position="21"/>
        <end position="42"/>
    </location>
</feature>
<accession>A0ABM7M9B9</accession>